<keyword evidence="2" id="KW-0732">Signal</keyword>
<feature type="region of interest" description="Disordered" evidence="1">
    <location>
        <begin position="135"/>
        <end position="166"/>
    </location>
</feature>
<dbReference type="Proteomes" id="UP000305760">
    <property type="component" value="Unassembled WGS sequence"/>
</dbReference>
<evidence type="ECO:0000313" key="4">
    <source>
        <dbReference type="Proteomes" id="UP000305760"/>
    </source>
</evidence>
<protein>
    <recommendedName>
        <fullName evidence="5">DUF4156 domain-containing protein</fullName>
    </recommendedName>
</protein>
<keyword evidence="4" id="KW-1185">Reference proteome</keyword>
<evidence type="ECO:0000313" key="3">
    <source>
        <dbReference type="EMBL" id="TNJ32983.1"/>
    </source>
</evidence>
<reference evidence="3 4" key="1">
    <citation type="submission" date="2019-03" db="EMBL/GenBank/DDBJ databases">
        <title>Arenimonas daejeonensis sp. nov., isolated from compost.</title>
        <authorList>
            <person name="Jeon C.O."/>
        </authorList>
    </citation>
    <scope>NUCLEOTIDE SEQUENCE [LARGE SCALE GENOMIC DNA]</scope>
    <source>
        <strain evidence="3 4">R29</strain>
    </source>
</reference>
<proteinExistence type="predicted"/>
<accession>A0A5C4RP03</accession>
<feature type="compositionally biased region" description="Low complexity" evidence="1">
    <location>
        <begin position="145"/>
        <end position="166"/>
    </location>
</feature>
<evidence type="ECO:0008006" key="5">
    <source>
        <dbReference type="Google" id="ProtNLM"/>
    </source>
</evidence>
<feature type="chain" id="PRO_5022853958" description="DUF4156 domain-containing protein" evidence="2">
    <location>
        <begin position="20"/>
        <end position="166"/>
    </location>
</feature>
<dbReference type="PROSITE" id="PS51257">
    <property type="entry name" value="PROKAR_LIPOPROTEIN"/>
    <property type="match status" value="1"/>
</dbReference>
<evidence type="ECO:0000256" key="2">
    <source>
        <dbReference type="SAM" id="SignalP"/>
    </source>
</evidence>
<feature type="signal peptide" evidence="2">
    <location>
        <begin position="1"/>
        <end position="19"/>
    </location>
</feature>
<dbReference type="EMBL" id="SMDR01000003">
    <property type="protein sequence ID" value="TNJ32983.1"/>
    <property type="molecule type" value="Genomic_DNA"/>
</dbReference>
<organism evidence="3 4">
    <name type="scientific">Arenimonas terrae</name>
    <dbReference type="NCBI Taxonomy" id="2546226"/>
    <lineage>
        <taxon>Bacteria</taxon>
        <taxon>Pseudomonadati</taxon>
        <taxon>Pseudomonadota</taxon>
        <taxon>Gammaproteobacteria</taxon>
        <taxon>Lysobacterales</taxon>
        <taxon>Lysobacteraceae</taxon>
        <taxon>Arenimonas</taxon>
    </lineage>
</organism>
<comment type="caution">
    <text evidence="3">The sequence shown here is derived from an EMBL/GenBank/DDBJ whole genome shotgun (WGS) entry which is preliminary data.</text>
</comment>
<dbReference type="RefSeq" id="WP_139449027.1">
    <property type="nucleotide sequence ID" value="NZ_SMDR01000003.1"/>
</dbReference>
<dbReference type="AlphaFoldDB" id="A0A5C4RP03"/>
<gene>
    <name evidence="3" type="ORF">E1B00_11745</name>
</gene>
<name>A0A5C4RP03_9GAMM</name>
<evidence type="ECO:0000256" key="1">
    <source>
        <dbReference type="SAM" id="MobiDB-lite"/>
    </source>
</evidence>
<sequence>MNRLLSVPLVLLLAGCAGTSTVMMGPARAPVDPAQVRIYRTPPPDSVEIAQLESTSGIGFGTQGQTDAAIARLKREAGALGANGIILLGTGASRSPVGMSVGAASYGRHSAGGIGIGIPTTQKHAAGVAIYVPAPGDYPADASSEEIPAADSPPDDIPAADAPPED</sequence>
<dbReference type="OrthoDB" id="9156239at2"/>